<dbReference type="Proteomes" id="UP000490922">
    <property type="component" value="Unassembled WGS sequence"/>
</dbReference>
<dbReference type="InterPro" id="IPR018695">
    <property type="entry name" value="DUF2194"/>
</dbReference>
<dbReference type="RefSeq" id="WP_151106090.1">
    <property type="nucleotide sequence ID" value="NZ_WAEM01000001.1"/>
</dbReference>
<sequence>MEFIQIYLKKRVLYLIGTIALLFISSCEGLEDWSDLKAADFLNIKTDETKTDKAFKRYNEPGMSNQPIIEFIVDEKDIQSKIYNGNIKKTCDYTKLPFRSISLNEWNSTSKIAPTTRVLSVYDTKKLNDASINKILDFVSNGGTLFLPYANEDHRMSFLLGFKPEAEFATDTESVGFYFNYNIFPNSKDKKYFENVNHFGFSSTNFSNKVKILATAINNKNYPTIVENKIGTGRVIFFNTSDNFTKEDRGLLFAGILKGLEGIPYPIANVSTIFLDDFPSPLYDIKAEPIASEMNMNMEDFVKKVWWPDMNKLSKEYKIPYAAMTTFDYRNKIVPPFTLDQWNLRKITDNNKTEPITDWLVKDVAKNGNELAFHGYNHVSLMKDLWKNQVFITTSMNTVKKKWEISNFGKLPTTYVPPSNDIDKEGIIELKKAMPSLKYMCSLYLGIKKDGGDREFDYDPYNKEFFDYPRISSGFYMSEETKYSQQSMYLFTGIWTHFVHPDDVFQIPSTANSSAGHFGLRNELNYGWRKTKGGDKAMFPEFKKYIKQMTNAYPQLRFLNGNDAAEIVIDWRASRYNHKSENGLYTITQTNPGEVTKQYWFMYGSTENAEKIESKLKNQVALFSKTPFLDGNLYTVYNNKSKISVVDLKYKNGIQIANQLKINQAVLAENKKFEEQVKKFRSGAIYEELEKKKLQILLTSLKAKMINTPVIDSVTWNRYAKYMSWDEKGSEVWKLLDEHVKKYPTKENIMYSKELDRVIGYPNEAVTEEWITQQLLANPFDKDLLNTYITNYYTDENESNSRMALKNLYMIDNSMSNYKNYLRHLLQFHPDEALKELSDKKPTEDFAEFGEQITWLYADSLDYYKAIEWSSLAKNIDFVTKMGWYIESGQSKLIEKEYLKYIAENPNDDKAKVLMSNVYHEIGRFKEAWILANSLPESEDKEDLRKTYNKDVVYEEQSLQQYLIENEPELFYPNVMKTLVKEYRLTKGNFVDFNSSLQTNQNVNSFFNNIFSYNFYDKKENLNSIGVSRTKFYKIVIDENYPSNYENTLVGLEYKYKTAQIEGKPQYWSRGRIEANESAKMYYQFGLGYSAAKEKSFRSAEFNLLPVEFAPGLNQNIYNLRLSLNQDFYLFKVINTNISFEGNYYTNGLLSRDTINTAILNPNRKSPLARKVYTTIDKNNYEIATFDDAIEGALTLRMILDKGEVRKSKFVPFIESQVSKGNRDQEDGFPYWMLRSRLFGGTGLGWEFNNKNFISRIEAGYFLDDYTKKFRRYTGNLSYQLFDYTALTFIFEIYDQDKFYSNAYQLGVKYNLKKKSKKRVINEQQ</sequence>
<dbReference type="OrthoDB" id="9761886at2"/>
<reference evidence="1 2" key="1">
    <citation type="submission" date="2019-09" db="EMBL/GenBank/DDBJ databases">
        <title>Flavobacterium sp. nov., isolated from glacier ice.</title>
        <authorList>
            <person name="Liu Q."/>
        </authorList>
    </citation>
    <scope>NUCLEOTIDE SEQUENCE [LARGE SCALE GENOMIC DNA]</scope>
    <source>
        <strain evidence="1 2">NBRC 112527</strain>
    </source>
</reference>
<dbReference type="Pfam" id="PF09960">
    <property type="entry name" value="DUF2194"/>
    <property type="match status" value="1"/>
</dbReference>
<name>A0A7J5AJV9_9FLAO</name>
<keyword evidence="2" id="KW-1185">Reference proteome</keyword>
<dbReference type="EMBL" id="WAEM01000001">
    <property type="protein sequence ID" value="KAB1157897.1"/>
    <property type="molecule type" value="Genomic_DNA"/>
</dbReference>
<accession>A0A7J5AJV9</accession>
<evidence type="ECO:0000313" key="1">
    <source>
        <dbReference type="EMBL" id="KAB1157897.1"/>
    </source>
</evidence>
<proteinExistence type="predicted"/>
<organism evidence="1 2">
    <name type="scientific">Flavobacterium luteum</name>
    <dbReference type="NCBI Taxonomy" id="2026654"/>
    <lineage>
        <taxon>Bacteria</taxon>
        <taxon>Pseudomonadati</taxon>
        <taxon>Bacteroidota</taxon>
        <taxon>Flavobacteriia</taxon>
        <taxon>Flavobacteriales</taxon>
        <taxon>Flavobacteriaceae</taxon>
        <taxon>Flavobacterium</taxon>
    </lineage>
</organism>
<protein>
    <submittedName>
        <fullName evidence="1">DUF2194 domain-containing protein</fullName>
    </submittedName>
</protein>
<gene>
    <name evidence="1" type="ORF">F6464_02085</name>
</gene>
<dbReference type="GO" id="GO:0005975">
    <property type="term" value="P:carbohydrate metabolic process"/>
    <property type="evidence" value="ECO:0007669"/>
    <property type="project" value="InterPro"/>
</dbReference>
<evidence type="ECO:0000313" key="2">
    <source>
        <dbReference type="Proteomes" id="UP000490922"/>
    </source>
</evidence>
<dbReference type="InterPro" id="IPR011330">
    <property type="entry name" value="Glyco_hydro/deAcase_b/a-brl"/>
</dbReference>
<dbReference type="SUPFAM" id="SSF88713">
    <property type="entry name" value="Glycoside hydrolase/deacetylase"/>
    <property type="match status" value="1"/>
</dbReference>
<comment type="caution">
    <text evidence="1">The sequence shown here is derived from an EMBL/GenBank/DDBJ whole genome shotgun (WGS) entry which is preliminary data.</text>
</comment>